<comment type="subcellular location">
    <subcellularLocation>
        <location evidence="1">Cell membrane</location>
        <topology evidence="1">Multi-pass membrane protein</topology>
    </subcellularLocation>
</comment>
<keyword evidence="6" id="KW-0630">Potassium</keyword>
<evidence type="ECO:0000256" key="1">
    <source>
        <dbReference type="ARBA" id="ARBA00004651"/>
    </source>
</evidence>
<comment type="caution">
    <text evidence="11">The sequence shown here is derived from an EMBL/GenBank/DDBJ whole genome shotgun (WGS) entry which is preliminary data.</text>
</comment>
<evidence type="ECO:0000256" key="5">
    <source>
        <dbReference type="ARBA" id="ARBA00022692"/>
    </source>
</evidence>
<dbReference type="RefSeq" id="WP_223468741.1">
    <property type="nucleotide sequence ID" value="NZ_JAFBIL020000005.1"/>
</dbReference>
<keyword evidence="7 10" id="KW-1133">Transmembrane helix</keyword>
<reference evidence="11 12" key="2">
    <citation type="submission" date="2021-08" db="EMBL/GenBank/DDBJ databases">
        <title>Massilia sp. R798.</title>
        <authorList>
            <person name="Baek J.H."/>
            <person name="Jung H.S."/>
            <person name="Kim K.R."/>
            <person name="Jeon C.O."/>
        </authorList>
    </citation>
    <scope>NUCLEOTIDE SEQUENCE [LARGE SCALE GENOMIC DNA]</scope>
    <source>
        <strain evidence="11 12">R798</strain>
    </source>
</reference>
<evidence type="ECO:0000256" key="2">
    <source>
        <dbReference type="ARBA" id="ARBA00022448"/>
    </source>
</evidence>
<keyword evidence="5 10" id="KW-0812">Transmembrane</keyword>
<evidence type="ECO:0000256" key="7">
    <source>
        <dbReference type="ARBA" id="ARBA00022989"/>
    </source>
</evidence>
<feature type="transmembrane region" description="Helical" evidence="10">
    <location>
        <begin position="139"/>
        <end position="159"/>
    </location>
</feature>
<feature type="transmembrane region" description="Helical" evidence="10">
    <location>
        <begin position="199"/>
        <end position="222"/>
    </location>
</feature>
<keyword evidence="4" id="KW-0633">Potassium transport</keyword>
<organism evidence="11 12">
    <name type="scientific">Massilia soli</name>
    <dbReference type="NCBI Taxonomy" id="2792854"/>
    <lineage>
        <taxon>Bacteria</taxon>
        <taxon>Pseudomonadati</taxon>
        <taxon>Pseudomonadota</taxon>
        <taxon>Betaproteobacteria</taxon>
        <taxon>Burkholderiales</taxon>
        <taxon>Oxalobacteraceae</taxon>
        <taxon>Telluria group</taxon>
        <taxon>Massilia</taxon>
    </lineage>
</organism>
<gene>
    <name evidence="11" type="ORF">I4X03_013365</name>
</gene>
<keyword evidence="12" id="KW-1185">Reference proteome</keyword>
<keyword evidence="8" id="KW-0406">Ion transport</keyword>
<dbReference type="InterPro" id="IPR003445">
    <property type="entry name" value="Cat_transpt"/>
</dbReference>
<dbReference type="InterPro" id="IPR004772">
    <property type="entry name" value="TrkH"/>
</dbReference>
<feature type="transmembrane region" description="Helical" evidence="10">
    <location>
        <begin position="306"/>
        <end position="333"/>
    </location>
</feature>
<evidence type="ECO:0000256" key="3">
    <source>
        <dbReference type="ARBA" id="ARBA00022475"/>
    </source>
</evidence>
<evidence type="ECO:0000256" key="10">
    <source>
        <dbReference type="SAM" id="Phobius"/>
    </source>
</evidence>
<evidence type="ECO:0000256" key="9">
    <source>
        <dbReference type="ARBA" id="ARBA00023136"/>
    </source>
</evidence>
<evidence type="ECO:0000256" key="8">
    <source>
        <dbReference type="ARBA" id="ARBA00023065"/>
    </source>
</evidence>
<evidence type="ECO:0000313" key="12">
    <source>
        <dbReference type="Proteomes" id="UP000809349"/>
    </source>
</evidence>
<keyword evidence="3" id="KW-1003">Cell membrane</keyword>
<feature type="transmembrane region" description="Helical" evidence="10">
    <location>
        <begin position="24"/>
        <end position="41"/>
    </location>
</feature>
<reference evidence="11 12" key="1">
    <citation type="submission" date="2021-01" db="EMBL/GenBank/DDBJ databases">
        <authorList>
            <person name="Ruan W."/>
            <person name="Khan S.A."/>
            <person name="Jeon C.O."/>
        </authorList>
    </citation>
    <scope>NUCLEOTIDE SEQUENCE [LARGE SCALE GENOMIC DNA]</scope>
    <source>
        <strain evidence="11 12">R798</strain>
    </source>
</reference>
<feature type="transmembrane region" description="Helical" evidence="10">
    <location>
        <begin position="234"/>
        <end position="255"/>
    </location>
</feature>
<feature type="transmembrane region" description="Helical" evidence="10">
    <location>
        <begin position="410"/>
        <end position="435"/>
    </location>
</feature>
<evidence type="ECO:0000256" key="4">
    <source>
        <dbReference type="ARBA" id="ARBA00022538"/>
    </source>
</evidence>
<dbReference type="Proteomes" id="UP000809349">
    <property type="component" value="Unassembled WGS sequence"/>
</dbReference>
<sequence>MRQAPAATLAGLVEKRVRRLTPPHALILSFLGLALVGMLLLKLPMASHHGTSWAQAAFTAVSAATVTGLVVVDTGSHFTLFGQSVLLVLMQAGGLGLMTFGMFVIYLMRDRMSLGHRAQISEALNQPGQEDMRHLLRMMFGFTAVMELAGTFLLAIQWVPELGWRQGLYHSLFHAVSAFNNAGFALRADSLVAYSGHPLVNIVISSLFISGGLGFVVIADVIRKRRFREYALHTKVMLVGTLVLNLVAMLAVLALEYGNPATLGQLSSLGDKLWVAWFHGAAPRSAGFNTLDVAGMQPATSLLTMVLMFIGGGSGSTAGGIKLGTFIVLVLATRSFLRADHQPVVFGRSLDSTVILRALAISTISVFGVLIGVFLLSITERGDFLDIAFEGVSAFATSGLSRGLTPNLSAAGQGLVILMMLIGRVGPLTIAFLLATRRSAAIQYPSGRVNIG</sequence>
<dbReference type="PANTHER" id="PTHR32024">
    <property type="entry name" value="TRK SYSTEM POTASSIUM UPTAKE PROTEIN TRKG-RELATED"/>
    <property type="match status" value="1"/>
</dbReference>
<evidence type="ECO:0000313" key="11">
    <source>
        <dbReference type="EMBL" id="MBZ2208250.1"/>
    </source>
</evidence>
<dbReference type="EMBL" id="JAFBIL020000005">
    <property type="protein sequence ID" value="MBZ2208250.1"/>
    <property type="molecule type" value="Genomic_DNA"/>
</dbReference>
<dbReference type="Pfam" id="PF02386">
    <property type="entry name" value="TrkH"/>
    <property type="match status" value="1"/>
</dbReference>
<keyword evidence="9 10" id="KW-0472">Membrane</keyword>
<protein>
    <submittedName>
        <fullName evidence="11">TrkH family potassium uptake protein</fullName>
    </submittedName>
</protein>
<dbReference type="PANTHER" id="PTHR32024:SF1">
    <property type="entry name" value="KTR SYSTEM POTASSIUM UPTAKE PROTEIN B"/>
    <property type="match status" value="1"/>
</dbReference>
<keyword evidence="2" id="KW-0813">Transport</keyword>
<feature type="transmembrane region" description="Helical" evidence="10">
    <location>
        <begin position="354"/>
        <end position="376"/>
    </location>
</feature>
<name>A0ABS7SQM9_9BURK</name>
<proteinExistence type="predicted"/>
<accession>A0ABS7SQM9</accession>
<feature type="transmembrane region" description="Helical" evidence="10">
    <location>
        <begin position="84"/>
        <end position="107"/>
    </location>
</feature>
<evidence type="ECO:0000256" key="6">
    <source>
        <dbReference type="ARBA" id="ARBA00022958"/>
    </source>
</evidence>
<dbReference type="NCBIfam" id="TIGR00933">
    <property type="entry name" value="2a38"/>
    <property type="match status" value="1"/>
</dbReference>